<evidence type="ECO:0000313" key="2">
    <source>
        <dbReference type="EMBL" id="PPE74896.1"/>
    </source>
</evidence>
<dbReference type="InterPro" id="IPR001830">
    <property type="entry name" value="Glyco_trans_20"/>
</dbReference>
<dbReference type="RefSeq" id="WP_104229123.1">
    <property type="nucleotide sequence ID" value="NZ_PSNW01000002.1"/>
</dbReference>
<dbReference type="Proteomes" id="UP000238220">
    <property type="component" value="Unassembled WGS sequence"/>
</dbReference>
<dbReference type="EMBL" id="PSNW01000002">
    <property type="protein sequence ID" value="PPE74896.1"/>
    <property type="molecule type" value="Genomic_DNA"/>
</dbReference>
<reference evidence="2 3" key="1">
    <citation type="submission" date="2018-02" db="EMBL/GenBank/DDBJ databases">
        <title>Genome sequencing of Solimonas sp. HR-BB.</title>
        <authorList>
            <person name="Lee Y."/>
            <person name="Jeon C.O."/>
        </authorList>
    </citation>
    <scope>NUCLEOTIDE SEQUENCE [LARGE SCALE GENOMIC DNA]</scope>
    <source>
        <strain evidence="2 3">HR-BB</strain>
    </source>
</reference>
<dbReference type="Gene3D" id="3.40.50.2000">
    <property type="entry name" value="Glycogen Phosphorylase B"/>
    <property type="match status" value="2"/>
</dbReference>
<dbReference type="GO" id="GO:0005992">
    <property type="term" value="P:trehalose biosynthetic process"/>
    <property type="evidence" value="ECO:0007669"/>
    <property type="project" value="InterPro"/>
</dbReference>
<dbReference type="PANTHER" id="PTHR10788:SF106">
    <property type="entry name" value="BCDNA.GH08860"/>
    <property type="match status" value="1"/>
</dbReference>
<organism evidence="2 3">
    <name type="scientific">Solimonas fluminis</name>
    <dbReference type="NCBI Taxonomy" id="2086571"/>
    <lineage>
        <taxon>Bacteria</taxon>
        <taxon>Pseudomonadati</taxon>
        <taxon>Pseudomonadota</taxon>
        <taxon>Gammaproteobacteria</taxon>
        <taxon>Nevskiales</taxon>
        <taxon>Nevskiaceae</taxon>
        <taxon>Solimonas</taxon>
    </lineage>
</organism>
<sequence length="481" mass="53999">MSPALRKAGGQRPRLVAVSNRVVHPRGAARGGGLAVALLDALRERGGLWFGWSGQISDQPDSRPAVAEAGPIRLATLDLSQAEHDAYYNGFANRCLWPLFHLRLDLAAFDPQHYDGYMRVNRRLAGALWPLLQDEDQVWIHDYHLLPFAEALREQRARQQIGFFLHIPFPVPEMLTALPHYRELMRSLFSYDLLGFQTEDDVQRFRDCAVREFGAQLRGDSVTAFGRRLVAKAFPIGIDAREFAQLATSPAARLEFQRVRDPRPGRTVIVGVDRLDYTKGIPERFQAMERLLERYPDTHGQVELLQIAPTSRGEVPEYMAIREQLERIAGHINGLYAQLDWAPIRYINRPLGRRQLAGIYRASRIGLVTPLRDGMNLVAKEYVAAQDPADPGVLVLSRFAGAAQQMRAALIVSPYDATAVADALQTARYMPLEERRNRHAELMQGLLRNDAGAWRESFLDALQRCSAPGEESPASPRAQAA</sequence>
<dbReference type="AlphaFoldDB" id="A0A2S5TIT1"/>
<evidence type="ECO:0000256" key="1">
    <source>
        <dbReference type="ARBA" id="ARBA00008799"/>
    </source>
</evidence>
<accession>A0A2S5TIT1</accession>
<dbReference type="CDD" id="cd03788">
    <property type="entry name" value="GT20_TPS"/>
    <property type="match status" value="1"/>
</dbReference>
<protein>
    <submittedName>
        <fullName evidence="2">Trehalose-6-phosphate synthase</fullName>
    </submittedName>
</protein>
<proteinExistence type="inferred from homology"/>
<dbReference type="GO" id="GO:0003825">
    <property type="term" value="F:alpha,alpha-trehalose-phosphate synthase (UDP-forming) activity"/>
    <property type="evidence" value="ECO:0007669"/>
    <property type="project" value="TreeGrafter"/>
</dbReference>
<keyword evidence="3" id="KW-1185">Reference proteome</keyword>
<dbReference type="SUPFAM" id="SSF53756">
    <property type="entry name" value="UDP-Glycosyltransferase/glycogen phosphorylase"/>
    <property type="match status" value="1"/>
</dbReference>
<dbReference type="PANTHER" id="PTHR10788">
    <property type="entry name" value="TREHALOSE-6-PHOSPHATE SYNTHASE"/>
    <property type="match status" value="1"/>
</dbReference>
<name>A0A2S5TIT1_9GAMM</name>
<evidence type="ECO:0000313" key="3">
    <source>
        <dbReference type="Proteomes" id="UP000238220"/>
    </source>
</evidence>
<dbReference type="Pfam" id="PF00982">
    <property type="entry name" value="Glyco_transf_20"/>
    <property type="match status" value="1"/>
</dbReference>
<dbReference type="OrthoDB" id="9815690at2"/>
<gene>
    <name evidence="2" type="ORF">C3942_04260</name>
</gene>
<comment type="similarity">
    <text evidence="1">Belongs to the glycosyltransferase 20 family.</text>
</comment>
<comment type="caution">
    <text evidence="2">The sequence shown here is derived from an EMBL/GenBank/DDBJ whole genome shotgun (WGS) entry which is preliminary data.</text>
</comment>